<evidence type="ECO:0000256" key="1">
    <source>
        <dbReference type="SAM" id="Phobius"/>
    </source>
</evidence>
<dbReference type="Pfam" id="PF12679">
    <property type="entry name" value="ABC2_membrane_2"/>
    <property type="match status" value="1"/>
</dbReference>
<evidence type="ECO:0000259" key="2">
    <source>
        <dbReference type="Pfam" id="PF09822"/>
    </source>
</evidence>
<feature type="transmembrane region" description="Helical" evidence="1">
    <location>
        <begin position="174"/>
        <end position="192"/>
    </location>
</feature>
<reference evidence="3 4" key="1">
    <citation type="submission" date="2020-08" db="EMBL/GenBank/DDBJ databases">
        <title>Genomic Encyclopedia of Type Strains, Phase IV (KMG-IV): sequencing the most valuable type-strain genomes for metagenomic binning, comparative biology and taxonomic classification.</title>
        <authorList>
            <person name="Goeker M."/>
        </authorList>
    </citation>
    <scope>NUCLEOTIDE SEQUENCE [LARGE SCALE GENOMIC DNA]</scope>
    <source>
        <strain evidence="3 4">DSM 105721</strain>
    </source>
</reference>
<feature type="transmembrane region" description="Helical" evidence="1">
    <location>
        <begin position="117"/>
        <end position="140"/>
    </location>
</feature>
<feature type="transmembrane region" description="Helical" evidence="1">
    <location>
        <begin position="740"/>
        <end position="763"/>
    </location>
</feature>
<sequence length="768" mass="87074">MKQVYYIMKAELQSLFYSPIAWLILVVFTIQCSVAFCDTLDSVAKAVAEGQQMPGLTYWFFSRDYHGWGVFHAGMRYLYIYFPLLTMGLFSRELASGSIKLLDSSPVSTIQVVIGKFFSMLVYALVLLGVWMIFVIYGGISIENFAYARIWVAFLGMFLTMATYSAIGLFMSSLTRYPVVAAIGSFVVFIVLERIGSYGQNWDGIREITTWLSLSGRIKVFLDGLLTSQNVVYFVAITLLFLCFTILKLWLGRYHYPVWRKVLYYVGILSVIVLCGWISNCPVLRCYFDSTENNVNTITKECRDIILALKDQGKLTITTYVNLMDPYRSLALPANISKDRASFDKYVRFKPDIDLKYVYYYAPTDKPHQIQRMKANLTFDETAREIARLSRVDFSIFKTKEEMDQIVDLAPEHYRLVRFFELNGQRSVLRIFDDIPPLPTPQEFMVAFKRLLGGMPKIGVVTGHGERSIHDSSNRGYERVATSIFNRYSWLNQGIDGMEIGLDQPVPESLSILLIADPKQVYTSQELAHLDAYIARGGNLILLVEPETQATVQPLLDRFGVSMMTGCLAEKPVIELANVVCSRFTPEGRALFHGRHYPFGLQALAMNGVTALKVTGTSDFRVVPMMESALDSWNKVGKVDWIMGPIEPDAAKGEFVGSNTTVLGLTRQVEDREQRIFIAGDADWMSNRELVQGRQGFRGHSPSAMNWVLSDWMTHGQAPLYFNYPKVTDTKISTTQEGAFWVRMFLVWGIAIVLAVSGAVICIRRNRY</sequence>
<comment type="caution">
    <text evidence="3">The sequence shown here is derived from an EMBL/GenBank/DDBJ whole genome shotgun (WGS) entry which is preliminary data.</text>
</comment>
<evidence type="ECO:0000313" key="4">
    <source>
        <dbReference type="Proteomes" id="UP000546007"/>
    </source>
</evidence>
<dbReference type="OrthoDB" id="9794512at2"/>
<feature type="transmembrane region" description="Helical" evidence="1">
    <location>
        <begin position="78"/>
        <end position="96"/>
    </location>
</feature>
<dbReference type="GO" id="GO:0005886">
    <property type="term" value="C:plasma membrane"/>
    <property type="evidence" value="ECO:0007669"/>
    <property type="project" value="UniProtKB-SubCell"/>
</dbReference>
<feature type="transmembrane region" description="Helical" evidence="1">
    <location>
        <begin position="12"/>
        <end position="36"/>
    </location>
</feature>
<feature type="transmembrane region" description="Helical" evidence="1">
    <location>
        <begin position="231"/>
        <end position="250"/>
    </location>
</feature>
<keyword evidence="1" id="KW-0472">Membrane</keyword>
<dbReference type="EMBL" id="JACIES010000006">
    <property type="protein sequence ID" value="MBB4026832.1"/>
    <property type="molecule type" value="Genomic_DNA"/>
</dbReference>
<feature type="transmembrane region" description="Helical" evidence="1">
    <location>
        <begin position="146"/>
        <end position="167"/>
    </location>
</feature>
<keyword evidence="1" id="KW-1133">Transmembrane helix</keyword>
<keyword evidence="1" id="KW-0812">Transmembrane</keyword>
<feature type="domain" description="ABC-type uncharacterised transport system" evidence="2">
    <location>
        <begin position="456"/>
        <end position="702"/>
    </location>
</feature>
<name>A0A7W6HXM2_9BACT</name>
<gene>
    <name evidence="3" type="ORF">GGR14_002633</name>
</gene>
<dbReference type="RefSeq" id="WP_124316312.1">
    <property type="nucleotide sequence ID" value="NZ_AP028155.1"/>
</dbReference>
<protein>
    <submittedName>
        <fullName evidence="3">ABC-2 type transport system permease protein</fullName>
    </submittedName>
</protein>
<evidence type="ECO:0000313" key="3">
    <source>
        <dbReference type="EMBL" id="MBB4026832.1"/>
    </source>
</evidence>
<accession>A0A7W6HXM2</accession>
<dbReference type="Proteomes" id="UP000546007">
    <property type="component" value="Unassembled WGS sequence"/>
</dbReference>
<dbReference type="InterPro" id="IPR019196">
    <property type="entry name" value="ABC_transp_unknown"/>
</dbReference>
<feature type="transmembrane region" description="Helical" evidence="1">
    <location>
        <begin position="262"/>
        <end position="279"/>
    </location>
</feature>
<dbReference type="Pfam" id="PF09822">
    <property type="entry name" value="ABC_transp_aux"/>
    <property type="match status" value="1"/>
</dbReference>
<dbReference type="GO" id="GO:0140359">
    <property type="term" value="F:ABC-type transporter activity"/>
    <property type="evidence" value="ECO:0007669"/>
    <property type="project" value="InterPro"/>
</dbReference>
<proteinExistence type="predicted"/>
<dbReference type="AlphaFoldDB" id="A0A7W6HXM2"/>
<keyword evidence="4" id="KW-1185">Reference proteome</keyword>
<dbReference type="GeneID" id="93102695"/>
<organism evidence="3 4">
    <name type="scientific">Butyricimonas faecihominis</name>
    <dbReference type="NCBI Taxonomy" id="1472416"/>
    <lineage>
        <taxon>Bacteria</taxon>
        <taxon>Pseudomonadati</taxon>
        <taxon>Bacteroidota</taxon>
        <taxon>Bacteroidia</taxon>
        <taxon>Bacteroidales</taxon>
        <taxon>Odoribacteraceae</taxon>
        <taxon>Butyricimonas</taxon>
    </lineage>
</organism>